<dbReference type="EMBL" id="FOMS01000024">
    <property type="protein sequence ID" value="SFE92537.1"/>
    <property type="molecule type" value="Genomic_DNA"/>
</dbReference>
<organism evidence="2 3">
    <name type="scientific">Roseivivax sediminis</name>
    <dbReference type="NCBI Taxonomy" id="936889"/>
    <lineage>
        <taxon>Bacteria</taxon>
        <taxon>Pseudomonadati</taxon>
        <taxon>Pseudomonadota</taxon>
        <taxon>Alphaproteobacteria</taxon>
        <taxon>Rhodobacterales</taxon>
        <taxon>Roseobacteraceae</taxon>
        <taxon>Roseivivax</taxon>
    </lineage>
</organism>
<dbReference type="GO" id="GO:0016779">
    <property type="term" value="F:nucleotidyltransferase activity"/>
    <property type="evidence" value="ECO:0007669"/>
    <property type="project" value="InterPro"/>
</dbReference>
<reference evidence="2 3" key="1">
    <citation type="submission" date="2016-10" db="EMBL/GenBank/DDBJ databases">
        <authorList>
            <person name="Varghese N."/>
            <person name="Submissions S."/>
        </authorList>
    </citation>
    <scope>NUCLEOTIDE SEQUENCE [LARGE SCALE GENOMIC DNA]</scope>
    <source>
        <strain evidence="3">YIM D21,KCTC 23444,ACCC 10710</strain>
    </source>
</reference>
<gene>
    <name evidence="2" type="ORF">SAMN04515678_1249</name>
</gene>
<dbReference type="Proteomes" id="UP000325289">
    <property type="component" value="Unassembled WGS sequence"/>
</dbReference>
<dbReference type="CDD" id="cd05403">
    <property type="entry name" value="NT_KNTase_like"/>
    <property type="match status" value="1"/>
</dbReference>
<dbReference type="InterPro" id="IPR002934">
    <property type="entry name" value="Polymerase_NTP_transf_dom"/>
</dbReference>
<evidence type="ECO:0000313" key="2">
    <source>
        <dbReference type="EMBL" id="SFE92537.1"/>
    </source>
</evidence>
<protein>
    <submittedName>
        <fullName evidence="2">Predicted nucleotidyltransferase</fullName>
    </submittedName>
</protein>
<feature type="domain" description="Polymerase nucleotidyl transferase" evidence="1">
    <location>
        <begin position="17"/>
        <end position="61"/>
    </location>
</feature>
<dbReference type="InterPro" id="IPR043519">
    <property type="entry name" value="NT_sf"/>
</dbReference>
<dbReference type="AlphaFoldDB" id="A0A1I2EIT1"/>
<keyword evidence="3" id="KW-1185">Reference proteome</keyword>
<dbReference type="Pfam" id="PF01909">
    <property type="entry name" value="NTP_transf_2"/>
    <property type="match status" value="1"/>
</dbReference>
<dbReference type="RefSeq" id="WP_149758951.1">
    <property type="nucleotide sequence ID" value="NZ_FOMS01000024.1"/>
</dbReference>
<keyword evidence="2" id="KW-0808">Transferase</keyword>
<dbReference type="OrthoDB" id="559450at2"/>
<dbReference type="PANTHER" id="PTHR33933">
    <property type="entry name" value="NUCLEOTIDYLTRANSFERASE"/>
    <property type="match status" value="1"/>
</dbReference>
<accession>A0A1I2EIT1</accession>
<dbReference type="InterPro" id="IPR052548">
    <property type="entry name" value="Type_VII_TA_antitoxin"/>
</dbReference>
<sequence length="121" mass="13772">MKQQPQHGQPELAPEVERLVELCRTELGALEVYLFGSRARGDHREDSDYDLLAVLPDTAPLEAEHPMTLFRLRRQSRAHADLFAVRRQDFLGARSVVNTLSYCVACEGVRIYTAMRATEQD</sequence>
<proteinExistence type="predicted"/>
<dbReference type="SUPFAM" id="SSF81301">
    <property type="entry name" value="Nucleotidyltransferase"/>
    <property type="match status" value="1"/>
</dbReference>
<name>A0A1I2EIT1_9RHOB</name>
<dbReference type="Gene3D" id="3.30.460.10">
    <property type="entry name" value="Beta Polymerase, domain 2"/>
    <property type="match status" value="1"/>
</dbReference>
<dbReference type="PANTHER" id="PTHR33933:SF1">
    <property type="entry name" value="PROTEIN ADENYLYLTRANSFERASE MNTA-RELATED"/>
    <property type="match status" value="1"/>
</dbReference>
<evidence type="ECO:0000259" key="1">
    <source>
        <dbReference type="Pfam" id="PF01909"/>
    </source>
</evidence>
<evidence type="ECO:0000313" key="3">
    <source>
        <dbReference type="Proteomes" id="UP000325289"/>
    </source>
</evidence>